<sequence>MAIRTREEQREERRRYEGDVVYDVWRNGGNPDRVNVERIEEHFYRGDDCDSATRDELRHQRLKREGEGEGEEQCRP</sequence>
<dbReference type="AlphaFoldDB" id="A0A6H1ZVW2"/>
<protein>
    <submittedName>
        <fullName evidence="1">Uncharacterized protein</fullName>
    </submittedName>
</protein>
<dbReference type="EMBL" id="MT144276">
    <property type="protein sequence ID" value="QJA51602.1"/>
    <property type="molecule type" value="Genomic_DNA"/>
</dbReference>
<reference evidence="1" key="1">
    <citation type="submission" date="2020-03" db="EMBL/GenBank/DDBJ databases">
        <title>The deep terrestrial virosphere.</title>
        <authorList>
            <person name="Holmfeldt K."/>
            <person name="Nilsson E."/>
            <person name="Simone D."/>
            <person name="Lopez-Fernandez M."/>
            <person name="Wu X."/>
            <person name="de Brujin I."/>
            <person name="Lundin D."/>
            <person name="Andersson A."/>
            <person name="Bertilsson S."/>
            <person name="Dopson M."/>
        </authorList>
    </citation>
    <scope>NUCLEOTIDE SEQUENCE</scope>
    <source>
        <strain evidence="2">MM415B04844</strain>
        <strain evidence="1">TM448A02218</strain>
    </source>
</reference>
<accession>A0A6H1ZVW2</accession>
<evidence type="ECO:0000313" key="2">
    <source>
        <dbReference type="EMBL" id="QJA92134.1"/>
    </source>
</evidence>
<dbReference type="EMBL" id="MT143040">
    <property type="protein sequence ID" value="QJA92134.1"/>
    <property type="molecule type" value="Genomic_DNA"/>
</dbReference>
<proteinExistence type="predicted"/>
<gene>
    <name evidence="2" type="ORF">MM415B04844_0009</name>
    <name evidence="1" type="ORF">TM448A02218_0013</name>
</gene>
<name>A0A6H1ZVW2_9ZZZZ</name>
<organism evidence="1">
    <name type="scientific">viral metagenome</name>
    <dbReference type="NCBI Taxonomy" id="1070528"/>
    <lineage>
        <taxon>unclassified sequences</taxon>
        <taxon>metagenomes</taxon>
        <taxon>organismal metagenomes</taxon>
    </lineage>
</organism>
<evidence type="ECO:0000313" key="1">
    <source>
        <dbReference type="EMBL" id="QJA51602.1"/>
    </source>
</evidence>